<sequence length="116" mass="12141">MSFRGIIIVLSLFVLGIAFSGFASYSQTIVTPHSEVTIDGKKLAQQNCASCHGKDLKGDAGPNLHEKGALLTEETIAQIIHDGVNGKMPPMGGGGLKNDKEVAAVAKYITSLGESK</sequence>
<dbReference type="EMBL" id="QGGL01000019">
    <property type="protein sequence ID" value="PWK06630.1"/>
    <property type="molecule type" value="Genomic_DNA"/>
</dbReference>
<dbReference type="InterPro" id="IPR036909">
    <property type="entry name" value="Cyt_c-like_dom_sf"/>
</dbReference>
<protein>
    <submittedName>
        <fullName evidence="8">Cbb3-type cytochrome c oxidase subunit III</fullName>
    </submittedName>
</protein>
<dbReference type="PANTHER" id="PTHR37823:SF4">
    <property type="entry name" value="MENAQUINOL-CYTOCHROME C REDUCTASE CYTOCHROME B_C SUBUNIT"/>
    <property type="match status" value="1"/>
</dbReference>
<accession>A0A316D402</accession>
<evidence type="ECO:0000256" key="1">
    <source>
        <dbReference type="ARBA" id="ARBA00022448"/>
    </source>
</evidence>
<dbReference type="AlphaFoldDB" id="A0A316D402"/>
<dbReference type="SUPFAM" id="SSF46626">
    <property type="entry name" value="Cytochrome c"/>
    <property type="match status" value="1"/>
</dbReference>
<evidence type="ECO:0000256" key="3">
    <source>
        <dbReference type="ARBA" id="ARBA00022723"/>
    </source>
</evidence>
<evidence type="ECO:0000259" key="7">
    <source>
        <dbReference type="PROSITE" id="PS51007"/>
    </source>
</evidence>
<dbReference type="GO" id="GO:0009055">
    <property type="term" value="F:electron transfer activity"/>
    <property type="evidence" value="ECO:0007669"/>
    <property type="project" value="InterPro"/>
</dbReference>
<organism evidence="8 9">
    <name type="scientific">Tumebacillus permanentifrigoris</name>
    <dbReference type="NCBI Taxonomy" id="378543"/>
    <lineage>
        <taxon>Bacteria</taxon>
        <taxon>Bacillati</taxon>
        <taxon>Bacillota</taxon>
        <taxon>Bacilli</taxon>
        <taxon>Bacillales</taxon>
        <taxon>Alicyclobacillaceae</taxon>
        <taxon>Tumebacillus</taxon>
    </lineage>
</organism>
<feature type="domain" description="Cytochrome c" evidence="7">
    <location>
        <begin position="35"/>
        <end position="113"/>
    </location>
</feature>
<dbReference type="OrthoDB" id="7933886at2"/>
<evidence type="ECO:0000256" key="6">
    <source>
        <dbReference type="PROSITE-ProRule" id="PRU00433"/>
    </source>
</evidence>
<keyword evidence="2 6" id="KW-0349">Heme</keyword>
<keyword evidence="3 6" id="KW-0479">Metal-binding</keyword>
<keyword evidence="5 6" id="KW-0408">Iron</keyword>
<dbReference type="InterPro" id="IPR051811">
    <property type="entry name" value="Cytochrome_c550/c551-like"/>
</dbReference>
<dbReference type="GO" id="GO:0020037">
    <property type="term" value="F:heme binding"/>
    <property type="evidence" value="ECO:0007669"/>
    <property type="project" value="InterPro"/>
</dbReference>
<keyword evidence="9" id="KW-1185">Reference proteome</keyword>
<comment type="caution">
    <text evidence="8">The sequence shown here is derived from an EMBL/GenBank/DDBJ whole genome shotgun (WGS) entry which is preliminary data.</text>
</comment>
<dbReference type="InterPro" id="IPR009056">
    <property type="entry name" value="Cyt_c-like_dom"/>
</dbReference>
<dbReference type="Pfam" id="PF13442">
    <property type="entry name" value="Cytochrome_CBB3"/>
    <property type="match status" value="1"/>
</dbReference>
<keyword evidence="4" id="KW-0249">Electron transport</keyword>
<dbReference type="PANTHER" id="PTHR37823">
    <property type="entry name" value="CYTOCHROME C-553-LIKE"/>
    <property type="match status" value="1"/>
</dbReference>
<proteinExistence type="predicted"/>
<name>A0A316D402_9BACL</name>
<evidence type="ECO:0000256" key="2">
    <source>
        <dbReference type="ARBA" id="ARBA00022617"/>
    </source>
</evidence>
<dbReference type="GO" id="GO:0046872">
    <property type="term" value="F:metal ion binding"/>
    <property type="evidence" value="ECO:0007669"/>
    <property type="project" value="UniProtKB-KW"/>
</dbReference>
<dbReference type="Proteomes" id="UP000245634">
    <property type="component" value="Unassembled WGS sequence"/>
</dbReference>
<keyword evidence="1" id="KW-0813">Transport</keyword>
<dbReference type="Gene3D" id="1.10.760.10">
    <property type="entry name" value="Cytochrome c-like domain"/>
    <property type="match status" value="1"/>
</dbReference>
<dbReference type="PROSITE" id="PS51007">
    <property type="entry name" value="CYTC"/>
    <property type="match status" value="1"/>
</dbReference>
<evidence type="ECO:0000256" key="4">
    <source>
        <dbReference type="ARBA" id="ARBA00022982"/>
    </source>
</evidence>
<reference evidence="8 9" key="1">
    <citation type="submission" date="2018-05" db="EMBL/GenBank/DDBJ databases">
        <title>Genomic Encyclopedia of Type Strains, Phase IV (KMG-IV): sequencing the most valuable type-strain genomes for metagenomic binning, comparative biology and taxonomic classification.</title>
        <authorList>
            <person name="Goeker M."/>
        </authorList>
    </citation>
    <scope>NUCLEOTIDE SEQUENCE [LARGE SCALE GENOMIC DNA]</scope>
    <source>
        <strain evidence="8 9">DSM 18773</strain>
    </source>
</reference>
<dbReference type="RefSeq" id="WP_109690823.1">
    <property type="nucleotide sequence ID" value="NZ_QGGL01000019.1"/>
</dbReference>
<evidence type="ECO:0000256" key="5">
    <source>
        <dbReference type="ARBA" id="ARBA00023004"/>
    </source>
</evidence>
<evidence type="ECO:0000313" key="9">
    <source>
        <dbReference type="Proteomes" id="UP000245634"/>
    </source>
</evidence>
<gene>
    <name evidence="8" type="ORF">C7459_11953</name>
</gene>
<evidence type="ECO:0000313" key="8">
    <source>
        <dbReference type="EMBL" id="PWK06630.1"/>
    </source>
</evidence>